<keyword evidence="2" id="KW-1185">Reference proteome</keyword>
<dbReference type="AlphaFoldDB" id="A0A3L6PX32"/>
<protein>
    <submittedName>
        <fullName evidence="1">Uncharacterized protein</fullName>
    </submittedName>
</protein>
<dbReference type="Gene3D" id="3.40.50.720">
    <property type="entry name" value="NAD(P)-binding Rossmann-like Domain"/>
    <property type="match status" value="1"/>
</dbReference>
<reference evidence="2" key="1">
    <citation type="journal article" date="2019" name="Nat. Commun.">
        <title>The genome of broomcorn millet.</title>
        <authorList>
            <person name="Zou C."/>
            <person name="Miki D."/>
            <person name="Li D."/>
            <person name="Tang Q."/>
            <person name="Xiao L."/>
            <person name="Rajput S."/>
            <person name="Deng P."/>
            <person name="Jia W."/>
            <person name="Huang R."/>
            <person name="Zhang M."/>
            <person name="Sun Y."/>
            <person name="Hu J."/>
            <person name="Fu X."/>
            <person name="Schnable P.S."/>
            <person name="Li F."/>
            <person name="Zhang H."/>
            <person name="Feng B."/>
            <person name="Zhu X."/>
            <person name="Liu R."/>
            <person name="Schnable J.C."/>
            <person name="Zhu J.-K."/>
            <person name="Zhang H."/>
        </authorList>
    </citation>
    <scope>NUCLEOTIDE SEQUENCE [LARGE SCALE GENOMIC DNA]</scope>
</reference>
<accession>A0A3L6PX32</accession>
<comment type="caution">
    <text evidence="1">The sequence shown here is derived from an EMBL/GenBank/DDBJ whole genome shotgun (WGS) entry which is preliminary data.</text>
</comment>
<organism evidence="1 2">
    <name type="scientific">Panicum miliaceum</name>
    <name type="common">Proso millet</name>
    <name type="synonym">Broomcorn millet</name>
    <dbReference type="NCBI Taxonomy" id="4540"/>
    <lineage>
        <taxon>Eukaryota</taxon>
        <taxon>Viridiplantae</taxon>
        <taxon>Streptophyta</taxon>
        <taxon>Embryophyta</taxon>
        <taxon>Tracheophyta</taxon>
        <taxon>Spermatophyta</taxon>
        <taxon>Magnoliopsida</taxon>
        <taxon>Liliopsida</taxon>
        <taxon>Poales</taxon>
        <taxon>Poaceae</taxon>
        <taxon>PACMAD clade</taxon>
        <taxon>Panicoideae</taxon>
        <taxon>Panicodae</taxon>
        <taxon>Paniceae</taxon>
        <taxon>Panicinae</taxon>
        <taxon>Panicum</taxon>
        <taxon>Panicum sect. Panicum</taxon>
    </lineage>
</organism>
<dbReference type="OrthoDB" id="802792at2759"/>
<evidence type="ECO:0000313" key="1">
    <source>
        <dbReference type="EMBL" id="RLM66222.1"/>
    </source>
</evidence>
<name>A0A3L6PX32_PANMI</name>
<dbReference type="EMBL" id="PQIB02000015">
    <property type="protein sequence ID" value="RLM66222.1"/>
    <property type="molecule type" value="Genomic_DNA"/>
</dbReference>
<gene>
    <name evidence="1" type="ORF">C2845_PM16G03530</name>
</gene>
<evidence type="ECO:0000313" key="2">
    <source>
        <dbReference type="Proteomes" id="UP000275267"/>
    </source>
</evidence>
<dbReference type="Proteomes" id="UP000275267">
    <property type="component" value="Unassembled WGS sequence"/>
</dbReference>
<sequence length="49" mass="5641">MVELLKDKFGFDAAFNSKEKPDLTAALKRSESDLLLHTERKFDLLCIKN</sequence>
<proteinExistence type="predicted"/>